<dbReference type="GO" id="GO:0000785">
    <property type="term" value="C:chromatin"/>
    <property type="evidence" value="ECO:0007669"/>
    <property type="project" value="TreeGrafter"/>
</dbReference>
<feature type="compositionally biased region" description="Pro residues" evidence="8">
    <location>
        <begin position="89"/>
        <end position="102"/>
    </location>
</feature>
<dbReference type="InterPro" id="IPR007219">
    <property type="entry name" value="XnlR_reg_dom"/>
</dbReference>
<keyword evidence="2" id="KW-0479">Metal-binding</keyword>
<dbReference type="RefSeq" id="XP_018988719.1">
    <property type="nucleotide sequence ID" value="XM_019143056.1"/>
</dbReference>
<dbReference type="SMART" id="SM00355">
    <property type="entry name" value="ZnF_C2H2"/>
    <property type="match status" value="2"/>
</dbReference>
<protein>
    <recommendedName>
        <fullName evidence="9">C2H2-type domain-containing protein</fullName>
    </recommendedName>
</protein>
<evidence type="ECO:0000313" key="10">
    <source>
        <dbReference type="EMBL" id="ODN72778.1"/>
    </source>
</evidence>
<dbReference type="Gene3D" id="3.30.160.60">
    <property type="entry name" value="Classic Zinc Finger"/>
    <property type="match status" value="1"/>
</dbReference>
<evidence type="ECO:0000256" key="7">
    <source>
        <dbReference type="PROSITE-ProRule" id="PRU00042"/>
    </source>
</evidence>
<dbReference type="InterPro" id="IPR036236">
    <property type="entry name" value="Znf_C2H2_sf"/>
</dbReference>
<evidence type="ECO:0000313" key="11">
    <source>
        <dbReference type="Proteomes" id="UP000094065"/>
    </source>
</evidence>
<dbReference type="GO" id="GO:0000981">
    <property type="term" value="F:DNA-binding transcription factor activity, RNA polymerase II-specific"/>
    <property type="evidence" value="ECO:0007669"/>
    <property type="project" value="InterPro"/>
</dbReference>
<dbReference type="GO" id="GO:0008270">
    <property type="term" value="F:zinc ion binding"/>
    <property type="evidence" value="ECO:0007669"/>
    <property type="project" value="UniProtKB-KW"/>
</dbReference>
<evidence type="ECO:0000256" key="1">
    <source>
        <dbReference type="ARBA" id="ARBA00004123"/>
    </source>
</evidence>
<dbReference type="EMBL" id="AWGJ01000014">
    <property type="protein sequence ID" value="ODN72778.1"/>
    <property type="molecule type" value="Genomic_DNA"/>
</dbReference>
<keyword evidence="5" id="KW-0862">Zinc</keyword>
<dbReference type="PANTHER" id="PTHR40626:SF11">
    <property type="entry name" value="ZINC FINGER PROTEIN YPR022C"/>
    <property type="match status" value="1"/>
</dbReference>
<proteinExistence type="predicted"/>
<dbReference type="InterPro" id="IPR051059">
    <property type="entry name" value="VerF-like"/>
</dbReference>
<evidence type="ECO:0000256" key="2">
    <source>
        <dbReference type="ARBA" id="ARBA00022723"/>
    </source>
</evidence>
<dbReference type="PROSITE" id="PS50157">
    <property type="entry name" value="ZINC_FINGER_C2H2_2"/>
    <property type="match status" value="2"/>
</dbReference>
<dbReference type="STRING" id="1295533.A0A1E3H8W8"/>
<feature type="compositionally biased region" description="Low complexity" evidence="8">
    <location>
        <begin position="709"/>
        <end position="720"/>
    </location>
</feature>
<evidence type="ECO:0000256" key="5">
    <source>
        <dbReference type="ARBA" id="ARBA00022833"/>
    </source>
</evidence>
<reference evidence="10 11" key="1">
    <citation type="submission" date="2016-06" db="EMBL/GenBank/DDBJ databases">
        <title>Evolution of pathogenesis and genome organization in the Tremellales.</title>
        <authorList>
            <person name="Cuomo C."/>
            <person name="Litvintseva A."/>
            <person name="Heitman J."/>
            <person name="Chen Y."/>
            <person name="Sun S."/>
            <person name="Springer D."/>
            <person name="Dromer F."/>
            <person name="Young S."/>
            <person name="Zeng Q."/>
            <person name="Chapman S."/>
            <person name="Gujja S."/>
            <person name="Saif S."/>
            <person name="Birren B."/>
        </authorList>
    </citation>
    <scope>NUCLEOTIDE SEQUENCE [LARGE SCALE GENOMIC DNA]</scope>
    <source>
        <strain evidence="10 11">CBS 6039</strain>
    </source>
</reference>
<dbReference type="GO" id="GO:0006351">
    <property type="term" value="P:DNA-templated transcription"/>
    <property type="evidence" value="ECO:0007669"/>
    <property type="project" value="InterPro"/>
</dbReference>
<keyword evidence="11" id="KW-1185">Reference proteome</keyword>
<feature type="region of interest" description="Disordered" evidence="8">
    <location>
        <begin position="706"/>
        <end position="731"/>
    </location>
</feature>
<accession>A0A1E3H8W8</accession>
<dbReference type="OrthoDB" id="1405595at2759"/>
<evidence type="ECO:0000259" key="9">
    <source>
        <dbReference type="PROSITE" id="PS50157"/>
    </source>
</evidence>
<feature type="region of interest" description="Disordered" evidence="8">
    <location>
        <begin position="63"/>
        <end position="107"/>
    </location>
</feature>
<dbReference type="PROSITE" id="PS00028">
    <property type="entry name" value="ZINC_FINGER_C2H2_1"/>
    <property type="match status" value="1"/>
</dbReference>
<keyword evidence="4 7" id="KW-0863">Zinc-finger</keyword>
<sequence>MDGDALGFRCDHPGCTKAFTRKDHLLRHSANHSQTSFSCSNCSREFKRFDLLQRHEKRNICGEEAASGSRRSRNKRRVSESDSEECAPSLPPPHRQPPPPPIDIMSSNAIASSSSTVLYPNNTVFAPDGGASIPNNQFDLNAPLPSAIGNPIAGNGFVIGEFMGDWGFSLWAPEQWEALLHESLAPTNEPMMDLPWDMPDMAHMPQQESSERGQDKMASAMVVSRLQRSYPEFDVPLSWVIEAIQTYWSRTAPTFPFIHRGTFDLATAPTELVIMMAIVGSVHMSPRRSFLPLVSKIRGMLVQGCGLDMPVTTLQTFCLCHVHDTWYGTAESQFVAQCMWPVMVAHSRKKGIGVVGKTDTEVHQEEAWAAWAKEEERRRAAYCVLLIDTQLSAFWNQHCSRQLSIFAHHLTLPSDRSQWQAPTASEWFRLRIRQPSTPPTPRRAANQQRSGYLPGLHPEFQVSTVTDGYSSAILASLALEPLAFKADLDNCLTVQMILIGLIAIAWDCRTRGGMGIRFKEGTKHWRSIVFRSVVALRAAYEQEVVRMGEAIESRDLRDSFAICIISILSDIPMLCVAAGSTSFCGSTIGPRQYADAKRRLRLWAKTDDAWTCVWQCARYLRQSLLSEWGLYTPWAVFLTTLVCWAYSETLVREEPPLAAHQPLPHLTQPVNGSAYPPSTSTQISPNAMHISRPHTLSHCPHNVTHPHPDGMNGHNGHNGHMPPPPPKPAQQDKEPIIVFLDKILCLPGRMDVLEGGEMDRLMEYAASVLEEVNGGGTPIMGGMGIGAGGGQGTGRENGALLRRLVRGGRK</sequence>
<dbReference type="SUPFAM" id="SSF57667">
    <property type="entry name" value="beta-beta-alpha zinc fingers"/>
    <property type="match status" value="1"/>
</dbReference>
<feature type="domain" description="C2H2-type" evidence="9">
    <location>
        <begin position="8"/>
        <end position="37"/>
    </location>
</feature>
<name>A0A1E3H8W8_9TREE</name>
<organism evidence="10 11">
    <name type="scientific">Cryptococcus amylolentus CBS 6039</name>
    <dbReference type="NCBI Taxonomy" id="1295533"/>
    <lineage>
        <taxon>Eukaryota</taxon>
        <taxon>Fungi</taxon>
        <taxon>Dikarya</taxon>
        <taxon>Basidiomycota</taxon>
        <taxon>Agaricomycotina</taxon>
        <taxon>Tremellomycetes</taxon>
        <taxon>Tremellales</taxon>
        <taxon>Cryptococcaceae</taxon>
        <taxon>Cryptococcus</taxon>
    </lineage>
</organism>
<comment type="caution">
    <text evidence="10">The sequence shown here is derived from an EMBL/GenBank/DDBJ whole genome shotgun (WGS) entry which is preliminary data.</text>
</comment>
<comment type="subcellular location">
    <subcellularLocation>
        <location evidence="1">Nucleus</location>
    </subcellularLocation>
</comment>
<dbReference type="Pfam" id="PF04082">
    <property type="entry name" value="Fungal_trans"/>
    <property type="match status" value="1"/>
</dbReference>
<dbReference type="CDD" id="cd12148">
    <property type="entry name" value="fungal_TF_MHR"/>
    <property type="match status" value="1"/>
</dbReference>
<dbReference type="InterPro" id="IPR013087">
    <property type="entry name" value="Znf_C2H2_type"/>
</dbReference>
<dbReference type="PANTHER" id="PTHR40626">
    <property type="entry name" value="MIP31509P"/>
    <property type="match status" value="1"/>
</dbReference>
<keyword evidence="3" id="KW-0677">Repeat</keyword>
<dbReference type="Pfam" id="PF00096">
    <property type="entry name" value="zf-C2H2"/>
    <property type="match status" value="1"/>
</dbReference>
<dbReference type="GeneID" id="30159522"/>
<evidence type="ECO:0000256" key="3">
    <source>
        <dbReference type="ARBA" id="ARBA00022737"/>
    </source>
</evidence>
<keyword evidence="6" id="KW-0539">Nucleus</keyword>
<dbReference type="AlphaFoldDB" id="A0A1E3H8W8"/>
<feature type="domain" description="C2H2-type" evidence="9">
    <location>
        <begin position="37"/>
        <end position="65"/>
    </location>
</feature>
<dbReference type="GO" id="GO:0000978">
    <property type="term" value="F:RNA polymerase II cis-regulatory region sequence-specific DNA binding"/>
    <property type="evidence" value="ECO:0007669"/>
    <property type="project" value="InterPro"/>
</dbReference>
<dbReference type="Proteomes" id="UP000094065">
    <property type="component" value="Unassembled WGS sequence"/>
</dbReference>
<gene>
    <name evidence="10" type="ORF">L202_08213</name>
</gene>
<evidence type="ECO:0000256" key="6">
    <source>
        <dbReference type="ARBA" id="ARBA00023242"/>
    </source>
</evidence>
<evidence type="ECO:0000256" key="4">
    <source>
        <dbReference type="ARBA" id="ARBA00022771"/>
    </source>
</evidence>
<dbReference type="GO" id="GO:0005634">
    <property type="term" value="C:nucleus"/>
    <property type="evidence" value="ECO:0007669"/>
    <property type="project" value="UniProtKB-SubCell"/>
</dbReference>
<evidence type="ECO:0000256" key="8">
    <source>
        <dbReference type="SAM" id="MobiDB-lite"/>
    </source>
</evidence>